<feature type="transmembrane region" description="Helical" evidence="6">
    <location>
        <begin position="6"/>
        <end position="28"/>
    </location>
</feature>
<feature type="transmembrane region" description="Helical" evidence="6">
    <location>
        <begin position="74"/>
        <end position="92"/>
    </location>
</feature>
<name>A0A1H7L1S8_AQUAM</name>
<evidence type="ECO:0000256" key="3">
    <source>
        <dbReference type="ARBA" id="ARBA00022692"/>
    </source>
</evidence>
<dbReference type="Proteomes" id="UP000198521">
    <property type="component" value="Unassembled WGS sequence"/>
</dbReference>
<keyword evidence="5 6" id="KW-0472">Membrane</keyword>
<keyword evidence="2" id="KW-1003">Cell membrane</keyword>
<dbReference type="OrthoDB" id="1451945at2"/>
<dbReference type="GO" id="GO:0005886">
    <property type="term" value="C:plasma membrane"/>
    <property type="evidence" value="ECO:0007669"/>
    <property type="project" value="UniProtKB-SubCell"/>
</dbReference>
<dbReference type="InterPro" id="IPR001123">
    <property type="entry name" value="LeuE-type"/>
</dbReference>
<keyword evidence="8" id="KW-1185">Reference proteome</keyword>
<evidence type="ECO:0000256" key="2">
    <source>
        <dbReference type="ARBA" id="ARBA00022475"/>
    </source>
</evidence>
<protein>
    <submittedName>
        <fullName evidence="7">Threonine/homoserine/homoserine lactone efflux protein</fullName>
    </submittedName>
</protein>
<evidence type="ECO:0000256" key="4">
    <source>
        <dbReference type="ARBA" id="ARBA00022989"/>
    </source>
</evidence>
<evidence type="ECO:0000313" key="7">
    <source>
        <dbReference type="EMBL" id="SEK92938.1"/>
    </source>
</evidence>
<dbReference type="EMBL" id="FOAB01000002">
    <property type="protein sequence ID" value="SEK92938.1"/>
    <property type="molecule type" value="Genomic_DNA"/>
</dbReference>
<keyword evidence="3 6" id="KW-0812">Transmembrane</keyword>
<comment type="subcellular location">
    <subcellularLocation>
        <location evidence="1">Cell membrane</location>
        <topology evidence="1">Multi-pass membrane protein</topology>
    </subcellularLocation>
</comment>
<evidence type="ECO:0000256" key="1">
    <source>
        <dbReference type="ARBA" id="ARBA00004651"/>
    </source>
</evidence>
<dbReference type="GO" id="GO:0006865">
    <property type="term" value="P:amino acid transport"/>
    <property type="evidence" value="ECO:0007669"/>
    <property type="project" value="InterPro"/>
</dbReference>
<feature type="transmembrane region" description="Helical" evidence="6">
    <location>
        <begin position="40"/>
        <end position="62"/>
    </location>
</feature>
<proteinExistence type="predicted"/>
<accession>A0A1H7L1S8</accession>
<sequence length="211" mass="23516">METTKLFLVTFFASLVGVIPPGLINMTVAKTCLERGKKNGILVAVGASAVVFIQALLAILLAKYIFFNPYVKNMLLRTGAVIFFLMAIYFFVKAKQRKTKIKVYKHAGSRSLFKGMMMSIVNVLPIPYFCTIAAAMSVSGKIQYDALRIIVFGIAAGTGTFVTLYFYVLSFLKIEKKTASITKYSNYFMGILMLVLVMLTLARIIYTWDEG</sequence>
<feature type="transmembrane region" description="Helical" evidence="6">
    <location>
        <begin position="184"/>
        <end position="206"/>
    </location>
</feature>
<feature type="transmembrane region" description="Helical" evidence="6">
    <location>
        <begin position="112"/>
        <end position="137"/>
    </location>
</feature>
<dbReference type="Pfam" id="PF01810">
    <property type="entry name" value="LysE"/>
    <property type="match status" value="1"/>
</dbReference>
<evidence type="ECO:0000313" key="8">
    <source>
        <dbReference type="Proteomes" id="UP000198521"/>
    </source>
</evidence>
<feature type="transmembrane region" description="Helical" evidence="6">
    <location>
        <begin position="149"/>
        <end position="172"/>
    </location>
</feature>
<gene>
    <name evidence="7" type="ORF">SAMN04487910_1498</name>
</gene>
<reference evidence="7 8" key="1">
    <citation type="submission" date="2016-10" db="EMBL/GenBank/DDBJ databases">
        <authorList>
            <person name="de Groot N.N."/>
        </authorList>
    </citation>
    <scope>NUCLEOTIDE SEQUENCE [LARGE SCALE GENOMIC DNA]</scope>
    <source>
        <strain evidence="7 8">DSM 25232</strain>
    </source>
</reference>
<dbReference type="STRING" id="1038014.SAMN04487910_1498"/>
<keyword evidence="4 6" id="KW-1133">Transmembrane helix</keyword>
<evidence type="ECO:0000256" key="5">
    <source>
        <dbReference type="ARBA" id="ARBA00023136"/>
    </source>
</evidence>
<dbReference type="RefSeq" id="WP_091407114.1">
    <property type="nucleotide sequence ID" value="NZ_FOAB01000002.1"/>
</dbReference>
<dbReference type="AlphaFoldDB" id="A0A1H7L1S8"/>
<evidence type="ECO:0000256" key="6">
    <source>
        <dbReference type="SAM" id="Phobius"/>
    </source>
</evidence>
<organism evidence="7 8">
    <name type="scientific">Aquimarina amphilecti</name>
    <dbReference type="NCBI Taxonomy" id="1038014"/>
    <lineage>
        <taxon>Bacteria</taxon>
        <taxon>Pseudomonadati</taxon>
        <taxon>Bacteroidota</taxon>
        <taxon>Flavobacteriia</taxon>
        <taxon>Flavobacteriales</taxon>
        <taxon>Flavobacteriaceae</taxon>
        <taxon>Aquimarina</taxon>
    </lineage>
</organism>